<comment type="caution">
    <text evidence="1">The sequence shown here is derived from an EMBL/GenBank/DDBJ whole genome shotgun (WGS) entry which is preliminary data.</text>
</comment>
<evidence type="ECO:0000313" key="1">
    <source>
        <dbReference type="EMBL" id="KAK2608987.1"/>
    </source>
</evidence>
<evidence type="ECO:0000313" key="2">
    <source>
        <dbReference type="Proteomes" id="UP001251528"/>
    </source>
</evidence>
<dbReference type="EMBL" id="JASWJB010000029">
    <property type="protein sequence ID" value="KAK2608987.1"/>
    <property type="molecule type" value="Genomic_DNA"/>
</dbReference>
<reference evidence="1" key="1">
    <citation type="submission" date="2023-06" db="EMBL/GenBank/DDBJ databases">
        <title>Conoideocrella luteorostrata (Hypocreales: Clavicipitaceae), a potential biocontrol fungus for elongate hemlock scale in United States Christmas tree production areas.</title>
        <authorList>
            <person name="Barrett H."/>
            <person name="Lovett B."/>
            <person name="Macias A.M."/>
            <person name="Stajich J.E."/>
            <person name="Kasson M.T."/>
        </authorList>
    </citation>
    <scope>NUCLEOTIDE SEQUENCE</scope>
    <source>
        <strain evidence="1">ARSEF 14590</strain>
    </source>
</reference>
<protein>
    <submittedName>
        <fullName evidence="1">Uncharacterized protein</fullName>
    </submittedName>
</protein>
<sequence length="298" mass="33836">MSSSSSSDSPDVNHLIEEKLRSKCLEHFGLCGKDSDRPVKFRFKSYVTTANLKYYSVRTNVPGSLLCHCMVFPPGTCVATAKRYLETAEIAYNAIKDSVPQPLARHTVIEDCQTVPKDHHFILFRSQETQARGSSTNNIISRLKRLHESTGPSDPNNRGLESNPEQQQTWQKWFAVAMSQTLKRMKRIDDVQQKLQDIDVMELTNRLLGAVQQDSARLGLVHENLLFKNVEVKMEGKDEPVFNDAVYFYGPQEWILTTGAEYSDNMDQSADVTFTDPEDQGKARLKLYTAYVFEGADR</sequence>
<keyword evidence="2" id="KW-1185">Reference proteome</keyword>
<dbReference type="Gene3D" id="3.90.1200.10">
    <property type="match status" value="1"/>
</dbReference>
<dbReference type="AlphaFoldDB" id="A0AAJ0FWJ3"/>
<dbReference type="Proteomes" id="UP001251528">
    <property type="component" value="Unassembled WGS sequence"/>
</dbReference>
<organism evidence="1 2">
    <name type="scientific">Conoideocrella luteorostrata</name>
    <dbReference type="NCBI Taxonomy" id="1105319"/>
    <lineage>
        <taxon>Eukaryota</taxon>
        <taxon>Fungi</taxon>
        <taxon>Dikarya</taxon>
        <taxon>Ascomycota</taxon>
        <taxon>Pezizomycotina</taxon>
        <taxon>Sordariomycetes</taxon>
        <taxon>Hypocreomycetidae</taxon>
        <taxon>Hypocreales</taxon>
        <taxon>Clavicipitaceae</taxon>
        <taxon>Conoideocrella</taxon>
    </lineage>
</organism>
<accession>A0AAJ0FWJ3</accession>
<proteinExistence type="predicted"/>
<gene>
    <name evidence="1" type="ORF">QQS21_002467</name>
</gene>
<name>A0AAJ0FWJ3_9HYPO</name>